<reference evidence="2 3" key="1">
    <citation type="submission" date="2015-09" db="EMBL/GenBank/DDBJ databases">
        <title>Sorangium comparison.</title>
        <authorList>
            <person name="Zaburannyi N."/>
            <person name="Bunk B."/>
            <person name="Overmann J."/>
            <person name="Mueller R."/>
        </authorList>
    </citation>
    <scope>NUCLEOTIDE SEQUENCE [LARGE SCALE GENOMIC DNA]</scope>
    <source>
        <strain evidence="2 3">So ceGT47</strain>
    </source>
</reference>
<feature type="compositionally biased region" description="Basic and acidic residues" evidence="1">
    <location>
        <begin position="16"/>
        <end position="26"/>
    </location>
</feature>
<dbReference type="EMBL" id="CP012670">
    <property type="protein sequence ID" value="AUX20796.1"/>
    <property type="molecule type" value="Genomic_DNA"/>
</dbReference>
<evidence type="ECO:0000313" key="3">
    <source>
        <dbReference type="Proteomes" id="UP000295781"/>
    </source>
</evidence>
<proteinExistence type="predicted"/>
<protein>
    <submittedName>
        <fullName evidence="2">Uncharacterized protein</fullName>
    </submittedName>
</protein>
<name>A0A4P2PWC4_SORCE</name>
<feature type="compositionally biased region" description="Low complexity" evidence="1">
    <location>
        <begin position="220"/>
        <end position="231"/>
    </location>
</feature>
<dbReference type="RefSeq" id="WP_165373062.1">
    <property type="nucleotide sequence ID" value="NZ_CP012670.1"/>
</dbReference>
<feature type="region of interest" description="Disordered" evidence="1">
    <location>
        <begin position="1"/>
        <end position="26"/>
    </location>
</feature>
<feature type="region of interest" description="Disordered" evidence="1">
    <location>
        <begin position="146"/>
        <end position="231"/>
    </location>
</feature>
<accession>A0A4P2PWC4</accession>
<evidence type="ECO:0000313" key="2">
    <source>
        <dbReference type="EMBL" id="AUX20796.1"/>
    </source>
</evidence>
<feature type="compositionally biased region" description="Pro residues" evidence="1">
    <location>
        <begin position="203"/>
        <end position="219"/>
    </location>
</feature>
<sequence>MDELRPGERALLNALRDADEPTDDDRRRMRAAVWARIGLAGAAATAVTASAASAAGAGSAGAGAAGAGAAGAGSAGAASAGAAGATSAAVAKGTAVTLLGAPLKIGLATIVVGLATGAAVYLPASGDPLDAPRAVAAARIADPTPRALRAAAPSSAPSDESAPPAEASAPAEARASAEASAPAEASTPAEASAAPAMGAAPRAPAPRSPAPRSPAPRSPAPAAAAAARPGAEGLDAEIALLRDAQQALQAGQFAQALAKLNEHASRYPRGVLSTEREASRAIALCRSGRAASGRTIAARLLAKSPGSPLATRVRAACGKEE</sequence>
<gene>
    <name evidence="2" type="ORF">SOCEGT47_012700</name>
</gene>
<organism evidence="2 3">
    <name type="scientific">Sorangium cellulosum</name>
    <name type="common">Polyangium cellulosum</name>
    <dbReference type="NCBI Taxonomy" id="56"/>
    <lineage>
        <taxon>Bacteria</taxon>
        <taxon>Pseudomonadati</taxon>
        <taxon>Myxococcota</taxon>
        <taxon>Polyangia</taxon>
        <taxon>Polyangiales</taxon>
        <taxon>Polyangiaceae</taxon>
        <taxon>Sorangium</taxon>
    </lineage>
</organism>
<feature type="compositionally biased region" description="Low complexity" evidence="1">
    <location>
        <begin position="146"/>
        <end position="202"/>
    </location>
</feature>
<dbReference type="AlphaFoldDB" id="A0A4P2PWC4"/>
<evidence type="ECO:0000256" key="1">
    <source>
        <dbReference type="SAM" id="MobiDB-lite"/>
    </source>
</evidence>
<dbReference type="Proteomes" id="UP000295781">
    <property type="component" value="Chromosome"/>
</dbReference>